<evidence type="ECO:0000256" key="2">
    <source>
        <dbReference type="ARBA" id="ARBA00022741"/>
    </source>
</evidence>
<feature type="domain" description="SRP54-type proteins GTP-binding" evidence="12">
    <location>
        <begin position="324"/>
        <end position="337"/>
    </location>
</feature>
<dbReference type="SUPFAM" id="SSF52540">
    <property type="entry name" value="P-loop containing nucleoside triphosphate hydrolases"/>
    <property type="match status" value="1"/>
</dbReference>
<protein>
    <recommendedName>
        <fullName evidence="9">Signal recognition particle protein</fullName>
        <ecNumber evidence="9">3.6.5.4</ecNumber>
    </recommendedName>
    <alternativeName>
        <fullName evidence="9">Fifty-four homolog</fullName>
    </alternativeName>
</protein>
<dbReference type="Proteomes" id="UP000009080">
    <property type="component" value="Chromosome"/>
</dbReference>
<evidence type="ECO:0000256" key="8">
    <source>
        <dbReference type="ARBA" id="ARBA00048027"/>
    </source>
</evidence>
<dbReference type="InterPro" id="IPR022941">
    <property type="entry name" value="SRP54"/>
</dbReference>
<dbReference type="STRING" id="377629.TERTU_1158"/>
<evidence type="ECO:0000259" key="12">
    <source>
        <dbReference type="PROSITE" id="PS00300"/>
    </source>
</evidence>
<name>C5BR72_TERTT</name>
<evidence type="ECO:0000256" key="1">
    <source>
        <dbReference type="ARBA" id="ARBA00005450"/>
    </source>
</evidence>
<comment type="subcellular location">
    <subcellularLocation>
        <location evidence="9">Cytoplasm</location>
    </subcellularLocation>
    <text evidence="9">The SRP-RNC complex is targeted to the cytoplasmic membrane.</text>
</comment>
<dbReference type="Gene3D" id="3.40.50.300">
    <property type="entry name" value="P-loop containing nucleotide triphosphate hydrolases"/>
    <property type="match status" value="1"/>
</dbReference>
<dbReference type="FunFam" id="3.40.50.300:FF:000022">
    <property type="entry name" value="Signal recognition particle 54 kDa subunit"/>
    <property type="match status" value="1"/>
</dbReference>
<keyword evidence="14" id="KW-1185">Reference proteome</keyword>
<comment type="similarity">
    <text evidence="1 9">Belongs to the GTP-binding SRP family. SRP54 subfamily.</text>
</comment>
<dbReference type="InterPro" id="IPR004125">
    <property type="entry name" value="Signal_recog_particle_SRP54_M"/>
</dbReference>
<evidence type="ECO:0000256" key="10">
    <source>
        <dbReference type="SAM" id="Coils"/>
    </source>
</evidence>
<dbReference type="InterPro" id="IPR003593">
    <property type="entry name" value="AAA+_ATPase"/>
</dbReference>
<comment type="domain">
    <text evidence="9">Composed of three domains: the N-terminal N domain, which is responsible for interactions with the ribosome, the central G domain, which binds GTP, and the C-terminal M domain, which binds the RNA and the signal sequence of the RNC.</text>
</comment>
<dbReference type="AlphaFoldDB" id="C5BR72"/>
<dbReference type="Gene3D" id="1.20.120.140">
    <property type="entry name" value="Signal recognition particle SRP54, nucleotide-binding domain"/>
    <property type="match status" value="1"/>
</dbReference>
<dbReference type="InterPro" id="IPR036891">
    <property type="entry name" value="Signal_recog_part_SRP54_M_sf"/>
</dbReference>
<dbReference type="GO" id="GO:0005525">
    <property type="term" value="F:GTP binding"/>
    <property type="evidence" value="ECO:0007669"/>
    <property type="project" value="UniProtKB-UniRule"/>
</dbReference>
<dbReference type="GO" id="GO:0008312">
    <property type="term" value="F:7S RNA binding"/>
    <property type="evidence" value="ECO:0007669"/>
    <property type="project" value="InterPro"/>
</dbReference>
<keyword evidence="5 9" id="KW-0342">GTP-binding</keyword>
<dbReference type="Pfam" id="PF02978">
    <property type="entry name" value="SRP_SPB"/>
    <property type="match status" value="1"/>
</dbReference>
<comment type="catalytic activity">
    <reaction evidence="8 9">
        <text>GTP + H2O = GDP + phosphate + H(+)</text>
        <dbReference type="Rhea" id="RHEA:19669"/>
        <dbReference type="ChEBI" id="CHEBI:15377"/>
        <dbReference type="ChEBI" id="CHEBI:15378"/>
        <dbReference type="ChEBI" id="CHEBI:37565"/>
        <dbReference type="ChEBI" id="CHEBI:43474"/>
        <dbReference type="ChEBI" id="CHEBI:58189"/>
        <dbReference type="EC" id="3.6.5.4"/>
    </reaction>
</comment>
<dbReference type="NCBIfam" id="TIGR00959">
    <property type="entry name" value="ffh"/>
    <property type="match status" value="1"/>
</dbReference>
<evidence type="ECO:0000313" key="13">
    <source>
        <dbReference type="EMBL" id="ACR12191.1"/>
    </source>
</evidence>
<dbReference type="PANTHER" id="PTHR11564">
    <property type="entry name" value="SIGNAL RECOGNITION PARTICLE 54K PROTEIN SRP54"/>
    <property type="match status" value="1"/>
</dbReference>
<keyword evidence="10" id="KW-0175">Coiled coil</keyword>
<dbReference type="Pfam" id="PF00448">
    <property type="entry name" value="SRP54"/>
    <property type="match status" value="1"/>
</dbReference>
<dbReference type="InterPro" id="IPR027417">
    <property type="entry name" value="P-loop_NTPase"/>
</dbReference>
<dbReference type="PROSITE" id="PS00300">
    <property type="entry name" value="SRP54"/>
    <property type="match status" value="1"/>
</dbReference>
<dbReference type="InterPro" id="IPR004780">
    <property type="entry name" value="SRP"/>
</dbReference>
<dbReference type="EC" id="3.6.5.4" evidence="9"/>
<evidence type="ECO:0000256" key="7">
    <source>
        <dbReference type="ARBA" id="ARBA00023274"/>
    </source>
</evidence>
<dbReference type="OrthoDB" id="9804720at2"/>
<dbReference type="HAMAP" id="MF_00306">
    <property type="entry name" value="SRP54"/>
    <property type="match status" value="1"/>
</dbReference>
<keyword evidence="4 9" id="KW-0694">RNA-binding</keyword>
<feature type="binding site" evidence="9">
    <location>
        <begin position="162"/>
        <end position="169"/>
    </location>
    <ligand>
        <name>GTP</name>
        <dbReference type="ChEBI" id="CHEBI:37565"/>
    </ligand>
</feature>
<evidence type="ECO:0000256" key="6">
    <source>
        <dbReference type="ARBA" id="ARBA00023135"/>
    </source>
</evidence>
<keyword evidence="6 9" id="KW-0733">Signal recognition particle</keyword>
<dbReference type="InterPro" id="IPR042101">
    <property type="entry name" value="SRP54_N_sf"/>
</dbReference>
<dbReference type="EMBL" id="CP001614">
    <property type="protein sequence ID" value="ACR12191.1"/>
    <property type="molecule type" value="Genomic_DNA"/>
</dbReference>
<dbReference type="SMART" id="SM00382">
    <property type="entry name" value="AAA"/>
    <property type="match status" value="1"/>
</dbReference>
<organism evidence="13 14">
    <name type="scientific">Teredinibacter turnerae (strain ATCC 39867 / T7901)</name>
    <dbReference type="NCBI Taxonomy" id="377629"/>
    <lineage>
        <taxon>Bacteria</taxon>
        <taxon>Pseudomonadati</taxon>
        <taxon>Pseudomonadota</taxon>
        <taxon>Gammaproteobacteria</taxon>
        <taxon>Cellvibrionales</taxon>
        <taxon>Cellvibrionaceae</taxon>
        <taxon>Teredinibacter</taxon>
    </lineage>
</organism>
<dbReference type="CDD" id="cd18539">
    <property type="entry name" value="SRP_G"/>
    <property type="match status" value="1"/>
</dbReference>
<keyword evidence="9" id="KW-0963">Cytoplasm</keyword>
<evidence type="ECO:0000313" key="14">
    <source>
        <dbReference type="Proteomes" id="UP000009080"/>
    </source>
</evidence>
<feature type="binding site" evidence="9">
    <location>
        <begin position="303"/>
        <end position="306"/>
    </location>
    <ligand>
        <name>GTP</name>
        <dbReference type="ChEBI" id="CHEBI:37565"/>
    </ligand>
</feature>
<dbReference type="GO" id="GO:0003924">
    <property type="term" value="F:GTPase activity"/>
    <property type="evidence" value="ECO:0007669"/>
    <property type="project" value="UniProtKB-UniRule"/>
</dbReference>
<proteinExistence type="inferred from homology"/>
<evidence type="ECO:0000256" key="4">
    <source>
        <dbReference type="ARBA" id="ARBA00022884"/>
    </source>
</evidence>
<dbReference type="GO" id="GO:0006614">
    <property type="term" value="P:SRP-dependent cotranslational protein targeting to membrane"/>
    <property type="evidence" value="ECO:0007669"/>
    <property type="project" value="InterPro"/>
</dbReference>
<dbReference type="HOGENOM" id="CLU_009301_6_0_6"/>
<evidence type="ECO:0000256" key="11">
    <source>
        <dbReference type="SAM" id="MobiDB-lite"/>
    </source>
</evidence>
<gene>
    <name evidence="9 13" type="primary">ffh</name>
    <name evidence="13" type="ordered locus">TERTU_1158</name>
</gene>
<feature type="coiled-coil region" evidence="10">
    <location>
        <begin position="352"/>
        <end position="379"/>
    </location>
</feature>
<sequence>MWSYLRCGRLRGDIGRVKGDIIKKVRSYLCGRAIILAGFSQHRATENLHRNRQFAMFDNLSDRLTRSLKKITGKSRLNHDNIQDALRDVRKALLEADVALPVVKDFINHVRKRAQGQEVSRALNPGQQFLKIVESELTELMGAANESLNLATQPPAVVLMAGLQGAGKTTTVAKLARFLQEKHKKKVMVVSADVYRPAAIKQLETLAAEVEAEFFPSSSDQQPVAIAKAAIEQAKKSHMDVLLVDTAGRLHIDEQLMAEIQGLHKAVNPVETLFVIDSMIGQDAVNTAKAFNDALPLTGVVLTKTDGDARGGAALSVRHITGKPIKFMGVGEKTEALEPFHPERVASRILGMGDIMSLIEEAEQKIDKAKAEKFAKKVQEGKRFDLEDLRDQLQQMQSMGGMGAMLEKLPGMGNMAQMVDQANVSKQFKQMDAIIGSMTPAERRNPDLLNGSRKRRITLGSGTQIQDLNRLLKQHKQMSKVMKKMKGGGMKKMMRGMGGMFPGGGPGGMPPMGGGGLPPGFGQ</sequence>
<comment type="subunit">
    <text evidence="9">Part of the signal recognition particle protein translocation system, which is composed of SRP and FtsY. SRP is a ribonucleoprotein composed of Ffh and a 4.5S RNA molecule.</text>
</comment>
<dbReference type="SUPFAM" id="SSF47446">
    <property type="entry name" value="Signal peptide-binding domain"/>
    <property type="match status" value="1"/>
</dbReference>
<keyword evidence="3 9" id="KW-0378">Hydrolase</keyword>
<dbReference type="SMART" id="SM00962">
    <property type="entry name" value="SRP54"/>
    <property type="match status" value="1"/>
</dbReference>
<dbReference type="PANTHER" id="PTHR11564:SF5">
    <property type="entry name" value="SIGNAL RECOGNITION PARTICLE SUBUNIT SRP54"/>
    <property type="match status" value="1"/>
</dbReference>
<dbReference type="Gene3D" id="1.10.260.30">
    <property type="entry name" value="Signal recognition particle, SRP54 subunit, M-domain"/>
    <property type="match status" value="1"/>
</dbReference>
<dbReference type="eggNOG" id="COG0541">
    <property type="taxonomic scope" value="Bacteria"/>
</dbReference>
<dbReference type="Pfam" id="PF02881">
    <property type="entry name" value="SRP54_N"/>
    <property type="match status" value="1"/>
</dbReference>
<accession>C5BR72</accession>
<comment type="function">
    <text evidence="9">Involved in targeting and insertion of nascent membrane proteins into the cytoplasmic membrane. Binds to the hydrophobic signal sequence of the ribosome-nascent chain (RNC) as it emerges from the ribosomes. The SRP-RNC complex is then targeted to the cytoplasmic membrane where it interacts with the SRP receptor FtsY. Interaction with FtsY leads to the transfer of the RNC complex to the Sec translocase for insertion into the membrane, the hydrolysis of GTP by both Ffh and FtsY, and the dissociation of the SRP-FtsY complex into the individual components.</text>
</comment>
<keyword evidence="7 9" id="KW-0687">Ribonucleoprotein</keyword>
<dbReference type="InterPro" id="IPR013822">
    <property type="entry name" value="Signal_recog_particl_SRP54_hlx"/>
</dbReference>
<dbReference type="GO" id="GO:0048500">
    <property type="term" value="C:signal recognition particle"/>
    <property type="evidence" value="ECO:0007669"/>
    <property type="project" value="UniProtKB-UniRule"/>
</dbReference>
<evidence type="ECO:0000256" key="3">
    <source>
        <dbReference type="ARBA" id="ARBA00022801"/>
    </source>
</evidence>
<feature type="binding site" evidence="9">
    <location>
        <begin position="245"/>
        <end position="249"/>
    </location>
    <ligand>
        <name>GTP</name>
        <dbReference type="ChEBI" id="CHEBI:37565"/>
    </ligand>
</feature>
<dbReference type="InterPro" id="IPR000897">
    <property type="entry name" value="SRP54_GTPase_dom"/>
</dbReference>
<reference evidence="13 14" key="1">
    <citation type="journal article" date="2009" name="PLoS ONE">
        <title>The complete genome of Teredinibacter turnerae T7901: an intracellular endosymbiont of marine wood-boring bivalves (shipworms).</title>
        <authorList>
            <person name="Yang J.C."/>
            <person name="Madupu R."/>
            <person name="Durkin A.S."/>
            <person name="Ekborg N.A."/>
            <person name="Pedamallu C.S."/>
            <person name="Hostetler J.B."/>
            <person name="Radune D."/>
            <person name="Toms B.S."/>
            <person name="Henrissat B."/>
            <person name="Coutinho P.M."/>
            <person name="Schwarz S."/>
            <person name="Field L."/>
            <person name="Trindade-Silva A.E."/>
            <person name="Soares C.A.G."/>
            <person name="Elshahawi S."/>
            <person name="Hanora A."/>
            <person name="Schmidt E.W."/>
            <person name="Haygood M.G."/>
            <person name="Posfai J."/>
            <person name="Benner J."/>
            <person name="Madinger C."/>
            <person name="Nove J."/>
            <person name="Anton B."/>
            <person name="Chaudhary K."/>
            <person name="Foster J."/>
            <person name="Holman A."/>
            <person name="Kumar S."/>
            <person name="Lessard P.A."/>
            <person name="Luyten Y.A."/>
            <person name="Slatko B."/>
            <person name="Wood N."/>
            <person name="Wu B."/>
            <person name="Teplitski M."/>
            <person name="Mougous J.D."/>
            <person name="Ward N."/>
            <person name="Eisen J.A."/>
            <person name="Badger J.H."/>
            <person name="Distel D.L."/>
        </authorList>
    </citation>
    <scope>NUCLEOTIDE SEQUENCE [LARGE SCALE GENOMIC DNA]</scope>
    <source>
        <strain evidence="14">ATCC 39867 / T7901</strain>
    </source>
</reference>
<keyword evidence="2 9" id="KW-0547">Nucleotide-binding</keyword>
<dbReference type="KEGG" id="ttu:TERTU_1158"/>
<dbReference type="SMART" id="SM00963">
    <property type="entry name" value="SRP54_N"/>
    <property type="match status" value="1"/>
</dbReference>
<evidence type="ECO:0000256" key="9">
    <source>
        <dbReference type="HAMAP-Rule" id="MF_00306"/>
    </source>
</evidence>
<evidence type="ECO:0000256" key="5">
    <source>
        <dbReference type="ARBA" id="ARBA00023134"/>
    </source>
</evidence>
<feature type="region of interest" description="Disordered" evidence="11">
    <location>
        <begin position="503"/>
        <end position="523"/>
    </location>
</feature>